<dbReference type="VEuPathDB" id="VectorBase:HLOH_041086"/>
<keyword evidence="2" id="KW-1185">Reference proteome</keyword>
<dbReference type="OrthoDB" id="6488273at2759"/>
<dbReference type="PANTHER" id="PTHR16356">
    <property type="entry name" value="TRANSMEMBRANE AND COILED-COIL DOMAIN-CONTAINING PROTEIN 6 TMCO6"/>
    <property type="match status" value="1"/>
</dbReference>
<evidence type="ECO:0000313" key="1">
    <source>
        <dbReference type="EMBL" id="KAH9377648.1"/>
    </source>
</evidence>
<evidence type="ECO:0000313" key="2">
    <source>
        <dbReference type="Proteomes" id="UP000821853"/>
    </source>
</evidence>
<accession>A0A9J6GSE0</accession>
<dbReference type="EMBL" id="JABSTR010000008">
    <property type="protein sequence ID" value="KAH9377648.1"/>
    <property type="molecule type" value="Genomic_DNA"/>
</dbReference>
<comment type="caution">
    <text evidence="1">The sequence shown here is derived from an EMBL/GenBank/DDBJ whole genome shotgun (WGS) entry which is preliminary data.</text>
</comment>
<dbReference type="PANTHER" id="PTHR16356:SF1">
    <property type="entry name" value="TRANSMEMBRANE AND COILED-COIL DOMAIN-CONTAINING PROTEIN 6"/>
    <property type="match status" value="1"/>
</dbReference>
<dbReference type="Gene3D" id="1.25.10.10">
    <property type="entry name" value="Leucine-rich Repeat Variant"/>
    <property type="match status" value="1"/>
</dbReference>
<dbReference type="AlphaFoldDB" id="A0A9J6GSE0"/>
<dbReference type="Proteomes" id="UP000821853">
    <property type="component" value="Unassembled WGS sequence"/>
</dbReference>
<dbReference type="SUPFAM" id="SSF48371">
    <property type="entry name" value="ARM repeat"/>
    <property type="match status" value="1"/>
</dbReference>
<proteinExistence type="predicted"/>
<name>A0A9J6GSE0_HAELO</name>
<reference evidence="1 2" key="1">
    <citation type="journal article" date="2020" name="Cell">
        <title>Large-Scale Comparative Analyses of Tick Genomes Elucidate Their Genetic Diversity and Vector Capacities.</title>
        <authorList>
            <consortium name="Tick Genome and Microbiome Consortium (TIGMIC)"/>
            <person name="Jia N."/>
            <person name="Wang J."/>
            <person name="Shi W."/>
            <person name="Du L."/>
            <person name="Sun Y."/>
            <person name="Zhan W."/>
            <person name="Jiang J.F."/>
            <person name="Wang Q."/>
            <person name="Zhang B."/>
            <person name="Ji P."/>
            <person name="Bell-Sakyi L."/>
            <person name="Cui X.M."/>
            <person name="Yuan T.T."/>
            <person name="Jiang B.G."/>
            <person name="Yang W.F."/>
            <person name="Lam T.T."/>
            <person name="Chang Q.C."/>
            <person name="Ding S.J."/>
            <person name="Wang X.J."/>
            <person name="Zhu J.G."/>
            <person name="Ruan X.D."/>
            <person name="Zhao L."/>
            <person name="Wei J.T."/>
            <person name="Ye R.Z."/>
            <person name="Que T.C."/>
            <person name="Du C.H."/>
            <person name="Zhou Y.H."/>
            <person name="Cheng J.X."/>
            <person name="Dai P.F."/>
            <person name="Guo W.B."/>
            <person name="Han X.H."/>
            <person name="Huang E.J."/>
            <person name="Li L.F."/>
            <person name="Wei W."/>
            <person name="Gao Y.C."/>
            <person name="Liu J.Z."/>
            <person name="Shao H.Z."/>
            <person name="Wang X."/>
            <person name="Wang C.C."/>
            <person name="Yang T.C."/>
            <person name="Huo Q.B."/>
            <person name="Li W."/>
            <person name="Chen H.Y."/>
            <person name="Chen S.E."/>
            <person name="Zhou L.G."/>
            <person name="Ni X.B."/>
            <person name="Tian J.H."/>
            <person name="Sheng Y."/>
            <person name="Liu T."/>
            <person name="Pan Y.S."/>
            <person name="Xia L.Y."/>
            <person name="Li J."/>
            <person name="Zhao F."/>
            <person name="Cao W.C."/>
        </authorList>
    </citation>
    <scope>NUCLEOTIDE SEQUENCE [LARGE SCALE GENOMIC DNA]</scope>
    <source>
        <strain evidence="1">HaeL-2018</strain>
    </source>
</reference>
<gene>
    <name evidence="1" type="ORF">HPB48_016117</name>
</gene>
<sequence length="163" mass="18833">MSFQFEALLKDMKKQRIDKNYLRKLKNSLCLGDEYINRFIKSNNALELLLSVALRNYDSLCQLEALACLTNLVCGDHKATYRVLRSAGPYVVTFLNGSSPFLQNRKSMWQKAKQRLVRNNQEVDTALLKCHLPWLLWLSISGRQQFKDPFFCSMEAITCGYPA</sequence>
<protein>
    <submittedName>
        <fullName evidence="1">Uncharacterized protein</fullName>
    </submittedName>
</protein>
<organism evidence="1 2">
    <name type="scientific">Haemaphysalis longicornis</name>
    <name type="common">Bush tick</name>
    <dbReference type="NCBI Taxonomy" id="44386"/>
    <lineage>
        <taxon>Eukaryota</taxon>
        <taxon>Metazoa</taxon>
        <taxon>Ecdysozoa</taxon>
        <taxon>Arthropoda</taxon>
        <taxon>Chelicerata</taxon>
        <taxon>Arachnida</taxon>
        <taxon>Acari</taxon>
        <taxon>Parasitiformes</taxon>
        <taxon>Ixodida</taxon>
        <taxon>Ixodoidea</taxon>
        <taxon>Ixodidae</taxon>
        <taxon>Haemaphysalinae</taxon>
        <taxon>Haemaphysalis</taxon>
    </lineage>
</organism>
<dbReference type="InterPro" id="IPR011989">
    <property type="entry name" value="ARM-like"/>
</dbReference>
<dbReference type="InterPro" id="IPR016024">
    <property type="entry name" value="ARM-type_fold"/>
</dbReference>